<organism evidence="3 4">
    <name type="scientific">Alca torda</name>
    <name type="common">Razorbill</name>
    <dbReference type="NCBI Taxonomy" id="28689"/>
    <lineage>
        <taxon>Eukaryota</taxon>
        <taxon>Metazoa</taxon>
        <taxon>Chordata</taxon>
        <taxon>Craniata</taxon>
        <taxon>Vertebrata</taxon>
        <taxon>Euteleostomi</taxon>
        <taxon>Archelosauria</taxon>
        <taxon>Archosauria</taxon>
        <taxon>Dinosauria</taxon>
        <taxon>Saurischia</taxon>
        <taxon>Theropoda</taxon>
        <taxon>Coelurosauria</taxon>
        <taxon>Aves</taxon>
        <taxon>Neognathae</taxon>
        <taxon>Neoaves</taxon>
        <taxon>Charadriiformes</taxon>
        <taxon>Alcidae</taxon>
        <taxon>Alca</taxon>
    </lineage>
</organism>
<protein>
    <submittedName>
        <fullName evidence="3">RXRG protein</fullName>
    </submittedName>
</protein>
<evidence type="ECO:0000313" key="3">
    <source>
        <dbReference type="EMBL" id="NWX75366.1"/>
    </source>
</evidence>
<dbReference type="Pfam" id="PF11825">
    <property type="entry name" value="Nuc_recep-AF1"/>
    <property type="match status" value="1"/>
</dbReference>
<keyword evidence="4" id="KW-1185">Reference proteome</keyword>
<proteinExistence type="predicted"/>
<gene>
    <name evidence="3" type="primary">Rxrg_0</name>
    <name evidence="3" type="ORF">ALCTOR_R00440</name>
</gene>
<comment type="caution">
    <text evidence="3">The sequence shown here is derived from an EMBL/GenBank/DDBJ whole genome shotgun (WGS) entry which is preliminary data.</text>
</comment>
<dbReference type="AlphaFoldDB" id="A0A7K6YVC6"/>
<name>A0A7K6YVC6_ALCTO</name>
<evidence type="ECO:0000259" key="2">
    <source>
        <dbReference type="Pfam" id="PF11825"/>
    </source>
</evidence>
<evidence type="ECO:0000313" key="4">
    <source>
        <dbReference type="Proteomes" id="UP000536033"/>
    </source>
</evidence>
<reference evidence="3 4" key="1">
    <citation type="submission" date="2019-09" db="EMBL/GenBank/DDBJ databases">
        <title>Bird 10,000 Genomes (B10K) Project - Family phase.</title>
        <authorList>
            <person name="Zhang G."/>
        </authorList>
    </citation>
    <scope>NUCLEOTIDE SEQUENCE [LARGE SCALE GENOMIC DNA]</scope>
    <source>
        <strain evidence="3">OUT-0003</strain>
        <tissue evidence="3">Muscle</tissue>
    </source>
</reference>
<feature type="domain" description="Nuclear/hormone receptor activator site AF-1" evidence="2">
    <location>
        <begin position="9"/>
        <end position="122"/>
    </location>
</feature>
<sequence>DSPVHASSTSVSPSSSLSTGNSVDGHHNYLEAPANASRALPSPMNAIGSPVNALGSPYRVIASSIGSHPVALSSAPGMNFVTHASPQLNILNNVSSSEDVKPLPGLPGIGNMNYPSTSPGSLAKHICAICGDRSSGR</sequence>
<dbReference type="Proteomes" id="UP000536033">
    <property type="component" value="Unassembled WGS sequence"/>
</dbReference>
<dbReference type="InterPro" id="IPR021780">
    <property type="entry name" value="Nuc_recep-AF1"/>
</dbReference>
<dbReference type="EMBL" id="VZSD01010683">
    <property type="protein sequence ID" value="NWX75366.1"/>
    <property type="molecule type" value="Genomic_DNA"/>
</dbReference>
<evidence type="ECO:0000256" key="1">
    <source>
        <dbReference type="SAM" id="MobiDB-lite"/>
    </source>
</evidence>
<feature type="region of interest" description="Disordered" evidence="1">
    <location>
        <begin position="1"/>
        <end position="45"/>
    </location>
</feature>
<feature type="compositionally biased region" description="Low complexity" evidence="1">
    <location>
        <begin position="1"/>
        <end position="22"/>
    </location>
</feature>
<feature type="non-terminal residue" evidence="3">
    <location>
        <position position="137"/>
    </location>
</feature>
<feature type="non-terminal residue" evidence="3">
    <location>
        <position position="1"/>
    </location>
</feature>
<accession>A0A7K6YVC6</accession>